<evidence type="ECO:0000313" key="3">
    <source>
        <dbReference type="EMBL" id="RDY05536.1"/>
    </source>
</evidence>
<feature type="non-terminal residue" evidence="3">
    <location>
        <position position="1"/>
    </location>
</feature>
<accession>A0A371HRX4</accession>
<keyword evidence="1" id="KW-0175">Coiled coil</keyword>
<reference evidence="3" key="1">
    <citation type="submission" date="2018-05" db="EMBL/GenBank/DDBJ databases">
        <title>Draft genome of Mucuna pruriens seed.</title>
        <authorList>
            <person name="Nnadi N.E."/>
            <person name="Vos R."/>
            <person name="Hasami M.H."/>
            <person name="Devisetty U.K."/>
            <person name="Aguiy J.C."/>
        </authorList>
    </citation>
    <scope>NUCLEOTIDE SEQUENCE [LARGE SCALE GENOMIC DNA]</scope>
    <source>
        <strain evidence="3">JCA_2017</strain>
    </source>
</reference>
<comment type="caution">
    <text evidence="3">The sequence shown here is derived from an EMBL/GenBank/DDBJ whole genome shotgun (WGS) entry which is preliminary data.</text>
</comment>
<feature type="region of interest" description="Disordered" evidence="2">
    <location>
        <begin position="107"/>
        <end position="150"/>
    </location>
</feature>
<evidence type="ECO:0000256" key="1">
    <source>
        <dbReference type="SAM" id="Coils"/>
    </source>
</evidence>
<feature type="coiled-coil region" evidence="1">
    <location>
        <begin position="256"/>
        <end position="332"/>
    </location>
</feature>
<proteinExistence type="predicted"/>
<organism evidence="3 4">
    <name type="scientific">Mucuna pruriens</name>
    <name type="common">Velvet bean</name>
    <name type="synonym">Dolichos pruriens</name>
    <dbReference type="NCBI Taxonomy" id="157652"/>
    <lineage>
        <taxon>Eukaryota</taxon>
        <taxon>Viridiplantae</taxon>
        <taxon>Streptophyta</taxon>
        <taxon>Embryophyta</taxon>
        <taxon>Tracheophyta</taxon>
        <taxon>Spermatophyta</taxon>
        <taxon>Magnoliopsida</taxon>
        <taxon>eudicotyledons</taxon>
        <taxon>Gunneridae</taxon>
        <taxon>Pentapetalae</taxon>
        <taxon>rosids</taxon>
        <taxon>fabids</taxon>
        <taxon>Fabales</taxon>
        <taxon>Fabaceae</taxon>
        <taxon>Papilionoideae</taxon>
        <taxon>50 kb inversion clade</taxon>
        <taxon>NPAAA clade</taxon>
        <taxon>indigoferoid/millettioid clade</taxon>
        <taxon>Phaseoleae</taxon>
        <taxon>Mucuna</taxon>
    </lineage>
</organism>
<dbReference type="EMBL" id="QJKJ01001857">
    <property type="protein sequence ID" value="RDY05536.1"/>
    <property type="molecule type" value="Genomic_DNA"/>
</dbReference>
<evidence type="ECO:0000256" key="2">
    <source>
        <dbReference type="SAM" id="MobiDB-lite"/>
    </source>
</evidence>
<dbReference type="Proteomes" id="UP000257109">
    <property type="component" value="Unassembled WGS sequence"/>
</dbReference>
<feature type="compositionally biased region" description="Polar residues" evidence="2">
    <location>
        <begin position="110"/>
        <end position="120"/>
    </location>
</feature>
<evidence type="ECO:0000313" key="4">
    <source>
        <dbReference type="Proteomes" id="UP000257109"/>
    </source>
</evidence>
<gene>
    <name evidence="3" type="ORF">CR513_10612</name>
</gene>
<name>A0A371HRX4_MUCPR</name>
<protein>
    <submittedName>
        <fullName evidence="3">Uncharacterized protein</fullName>
    </submittedName>
</protein>
<keyword evidence="4" id="KW-1185">Reference proteome</keyword>
<dbReference type="AlphaFoldDB" id="A0A371HRX4"/>
<sequence length="524" mass="58100">MVAPSDPKSGLLTDRSGRPFFPFQWTRQPAVSITIDLEDLESWERSFIAELKEMPVLRSVEIIKGKGYSTKALAELRKRKEHAPQQASPSVGVEAQAAPLFTAGPADLAQASQEEASRTPSVFELERNAPPSPHQADRESGGRPSKRPRLGEEVQIDNVSASLDVSAPQSSDPRLLLYKSFLRAADRTLASSSLEQEVERLGLVGVYGALQQYVAHGFALARATEKKFEDLEAERISWAEHSKNSKEENHKLSSALLEAEARLNEYRLSTAKLQEALRVEQRMNGELLDAKAELLQAKTDLELSNDSLQVEVRKLREDAAELEVAHQEELKSMGESLKATQDTIEACDKTIYQQGIDIVDQYEVGFNRAIGQFKFLHPSIDVSEADPFKEIVDGRLVSVLTPPGTTLKLLGEFPSLGADRSGGFRVTLLEVIPREPLVKRDDGIYRTYLGRVHGQLSLSCHLWTLSEAGPWPTVQVALIGLIRGESMVNFVELPSLDIIRGEPMADRVGGTYRTYPRRVHGQLC</sequence>